<feature type="non-terminal residue" evidence="2">
    <location>
        <position position="1"/>
    </location>
</feature>
<sequence length="49" mass="5341">AQARPGDLQGGLQPRGRPVRGGGSRPRHGLERGREQVREERRGQLGAEV</sequence>
<dbReference type="EMBL" id="CADCUZ010000071">
    <property type="protein sequence ID" value="CAA9416127.1"/>
    <property type="molecule type" value="Genomic_DNA"/>
</dbReference>
<organism evidence="2">
    <name type="scientific">uncultured Rubrobacteraceae bacterium</name>
    <dbReference type="NCBI Taxonomy" id="349277"/>
    <lineage>
        <taxon>Bacteria</taxon>
        <taxon>Bacillati</taxon>
        <taxon>Actinomycetota</taxon>
        <taxon>Rubrobacteria</taxon>
        <taxon>Rubrobacterales</taxon>
        <taxon>Rubrobacteraceae</taxon>
        <taxon>environmental samples</taxon>
    </lineage>
</organism>
<protein>
    <submittedName>
        <fullName evidence="2">Cation transport regulator chaB</fullName>
    </submittedName>
</protein>
<proteinExistence type="predicted"/>
<gene>
    <name evidence="2" type="ORF">AVDCRST_MAG55-1661</name>
</gene>
<feature type="compositionally biased region" description="Basic and acidic residues" evidence="1">
    <location>
        <begin position="28"/>
        <end position="43"/>
    </location>
</feature>
<feature type="non-terminal residue" evidence="2">
    <location>
        <position position="49"/>
    </location>
</feature>
<dbReference type="AlphaFoldDB" id="A0A6J4PH89"/>
<evidence type="ECO:0000313" key="2">
    <source>
        <dbReference type="EMBL" id="CAA9416127.1"/>
    </source>
</evidence>
<accession>A0A6J4PH89</accession>
<evidence type="ECO:0000256" key="1">
    <source>
        <dbReference type="SAM" id="MobiDB-lite"/>
    </source>
</evidence>
<feature type="region of interest" description="Disordered" evidence="1">
    <location>
        <begin position="1"/>
        <end position="49"/>
    </location>
</feature>
<reference evidence="2" key="1">
    <citation type="submission" date="2020-02" db="EMBL/GenBank/DDBJ databases">
        <authorList>
            <person name="Meier V. D."/>
        </authorList>
    </citation>
    <scope>NUCLEOTIDE SEQUENCE</scope>
    <source>
        <strain evidence="2">AVDCRST_MAG55</strain>
    </source>
</reference>
<name>A0A6J4PH89_9ACTN</name>